<dbReference type="Pfam" id="PF13188">
    <property type="entry name" value="PAS_8"/>
    <property type="match status" value="1"/>
</dbReference>
<dbReference type="EMBL" id="CP006912">
    <property type="protein sequence ID" value="AHB50195.1"/>
    <property type="molecule type" value="Genomic_DNA"/>
</dbReference>
<dbReference type="InterPro" id="IPR029787">
    <property type="entry name" value="Nucleotide_cyclase"/>
</dbReference>
<dbReference type="PROSITE" id="PS50887">
    <property type="entry name" value="GGDEF"/>
    <property type="match status" value="1"/>
</dbReference>
<organism evidence="2 3">
    <name type="scientific">Hyphomicrobium nitrativorans NL23</name>
    <dbReference type="NCBI Taxonomy" id="1029756"/>
    <lineage>
        <taxon>Bacteria</taxon>
        <taxon>Pseudomonadati</taxon>
        <taxon>Pseudomonadota</taxon>
        <taxon>Alphaproteobacteria</taxon>
        <taxon>Hyphomicrobiales</taxon>
        <taxon>Hyphomicrobiaceae</taxon>
        <taxon>Hyphomicrobium</taxon>
    </lineage>
</organism>
<dbReference type="SMART" id="SM00267">
    <property type="entry name" value="GGDEF"/>
    <property type="match status" value="1"/>
</dbReference>
<reference evidence="2 3" key="1">
    <citation type="journal article" date="2014" name="Genome Announc.">
        <title>Complete Genome Sequence of Hyphomicrobium nitrativorans Strain NL23, a Denitrifying Bacterium Isolated from Biofilm of a Methanol-Fed Denitrification System Treating Seawater at the Montreal Biodome.</title>
        <authorList>
            <person name="Martineau C."/>
            <person name="Villeneuve C."/>
            <person name="Mauffrey F."/>
            <person name="Villemur R."/>
        </authorList>
    </citation>
    <scope>NUCLEOTIDE SEQUENCE [LARGE SCALE GENOMIC DNA]</scope>
    <source>
        <strain evidence="2">NL23</strain>
    </source>
</reference>
<dbReference type="PATRIC" id="fig|1029756.8.peg.2207"/>
<dbReference type="SUPFAM" id="SSF55785">
    <property type="entry name" value="PYP-like sensor domain (PAS domain)"/>
    <property type="match status" value="1"/>
</dbReference>
<feature type="domain" description="GGDEF" evidence="1">
    <location>
        <begin position="177"/>
        <end position="310"/>
    </location>
</feature>
<keyword evidence="3" id="KW-1185">Reference proteome</keyword>
<dbReference type="InterPro" id="IPR000014">
    <property type="entry name" value="PAS"/>
</dbReference>
<sequence length="314" mass="34959">MVTRFTNQAGQATFSDEDLRVFLDAIPTPLSWASIADEKIRFVNRSFKRTFGYTDDAFDTVFQWIDQVYLRAEDRIKSRALWERLWMGGQGAIDDVDTVELQILCGDGSVKTVQHRGVLLHDLGIAIATFEDVSHHKTAEHALRSIAFLDSLTGLPNRRALELRWAQDLPTREAGTAMAALLLIDLDGFKAVNDGLGHEAGDEVLVEVGRRLRASVRHDDLTCRLGGDEFVVYLPTLADMARVPHVCQRIKSAVSRPIQIGNERATVGCTVGVSLFPQDGRDLKELLNCADQALYRLKAARKGSWGWFRVPAVA</sequence>
<name>V5SJC6_9HYPH</name>
<dbReference type="KEGG" id="hni:W911_10610"/>
<dbReference type="RefSeq" id="WP_023787475.1">
    <property type="nucleotide sequence ID" value="NC_022997.1"/>
</dbReference>
<dbReference type="HOGENOM" id="CLU_000445_11_4_5"/>
<evidence type="ECO:0000259" key="1">
    <source>
        <dbReference type="PROSITE" id="PS50887"/>
    </source>
</evidence>
<dbReference type="Gene3D" id="3.30.70.270">
    <property type="match status" value="1"/>
</dbReference>
<evidence type="ECO:0000313" key="3">
    <source>
        <dbReference type="Proteomes" id="UP000018542"/>
    </source>
</evidence>
<dbReference type="SUPFAM" id="SSF55073">
    <property type="entry name" value="Nucleotide cyclase"/>
    <property type="match status" value="1"/>
</dbReference>
<dbReference type="NCBIfam" id="TIGR00254">
    <property type="entry name" value="GGDEF"/>
    <property type="match status" value="1"/>
</dbReference>
<dbReference type="InterPro" id="IPR043128">
    <property type="entry name" value="Rev_trsase/Diguanyl_cyclase"/>
</dbReference>
<protein>
    <recommendedName>
        <fullName evidence="1">GGDEF domain-containing protein</fullName>
    </recommendedName>
</protein>
<dbReference type="InterPro" id="IPR035965">
    <property type="entry name" value="PAS-like_dom_sf"/>
</dbReference>
<dbReference type="OrthoDB" id="9812260at2"/>
<dbReference type="Pfam" id="PF00990">
    <property type="entry name" value="GGDEF"/>
    <property type="match status" value="1"/>
</dbReference>
<dbReference type="CDD" id="cd01949">
    <property type="entry name" value="GGDEF"/>
    <property type="match status" value="1"/>
</dbReference>
<dbReference type="InterPro" id="IPR000160">
    <property type="entry name" value="GGDEF_dom"/>
</dbReference>
<dbReference type="Gene3D" id="3.30.450.20">
    <property type="entry name" value="PAS domain"/>
    <property type="match status" value="1"/>
</dbReference>
<dbReference type="InterPro" id="IPR052163">
    <property type="entry name" value="DGC-Regulatory_Protein"/>
</dbReference>
<dbReference type="PANTHER" id="PTHR46663">
    <property type="entry name" value="DIGUANYLATE CYCLASE DGCT-RELATED"/>
    <property type="match status" value="1"/>
</dbReference>
<evidence type="ECO:0000313" key="2">
    <source>
        <dbReference type="EMBL" id="AHB50195.1"/>
    </source>
</evidence>
<proteinExistence type="predicted"/>
<dbReference type="PANTHER" id="PTHR46663:SF2">
    <property type="entry name" value="GGDEF DOMAIN-CONTAINING PROTEIN"/>
    <property type="match status" value="1"/>
</dbReference>
<gene>
    <name evidence="2" type="ORF">W911_10610</name>
</gene>
<dbReference type="AlphaFoldDB" id="V5SJC6"/>
<accession>V5SJC6</accession>
<dbReference type="Proteomes" id="UP000018542">
    <property type="component" value="Chromosome"/>
</dbReference>
<dbReference type="STRING" id="1029756.W911_10610"/>